<dbReference type="GO" id="GO:0004298">
    <property type="term" value="F:threonine-type endopeptidase activity"/>
    <property type="evidence" value="ECO:0007669"/>
    <property type="project" value="UniProtKB-KW"/>
</dbReference>
<dbReference type="GO" id="GO:0005839">
    <property type="term" value="C:proteasome core complex"/>
    <property type="evidence" value="ECO:0007669"/>
    <property type="project" value="InterPro"/>
</dbReference>
<dbReference type="InterPro" id="IPR000243">
    <property type="entry name" value="Pept_T1A_subB"/>
</dbReference>
<comment type="subunit">
    <text evidence="15">The 26S proteasome consists of a 20S proteasome core and two 19S regulatory subunits. The 20S proteasome core is a barrel-shaped complex made of 28 subunits that are arranged in four stacked rings. The two outer rings are each formed by seven alpha subunits, and the two inner rings are formed by seven beta subunits. The proteolytic activity is exerted by three beta-subunits PSMB5, PSMB6 and PSMB7. Directly interacts with POMP. Interacts with ABCB1 and TAP1.</text>
</comment>
<evidence type="ECO:0000256" key="5">
    <source>
        <dbReference type="ARBA" id="ARBA00012039"/>
    </source>
</evidence>
<evidence type="ECO:0000256" key="1">
    <source>
        <dbReference type="ARBA" id="ARBA00001198"/>
    </source>
</evidence>
<dbReference type="GO" id="GO:0005737">
    <property type="term" value="C:cytoplasm"/>
    <property type="evidence" value="ECO:0007669"/>
    <property type="project" value="UniProtKB-SubCell"/>
</dbReference>
<keyword evidence="7" id="KW-0963">Cytoplasm</keyword>
<evidence type="ECO:0000256" key="15">
    <source>
        <dbReference type="ARBA" id="ARBA00046629"/>
    </source>
</evidence>
<reference evidence="17" key="2">
    <citation type="submission" date="2025-09" db="UniProtKB">
        <authorList>
            <consortium name="Ensembl"/>
        </authorList>
    </citation>
    <scope>IDENTIFICATION</scope>
</reference>
<dbReference type="Ensembl" id="ENSGMOT00000037109.1">
    <property type="protein sequence ID" value="ENSGMOP00000059391.1"/>
    <property type="gene ID" value="ENSGMOG00000026494.1"/>
</dbReference>
<evidence type="ECO:0000256" key="2">
    <source>
        <dbReference type="ARBA" id="ARBA00003802"/>
    </source>
</evidence>
<evidence type="ECO:0000256" key="9">
    <source>
        <dbReference type="ARBA" id="ARBA00022698"/>
    </source>
</evidence>
<dbReference type="Pfam" id="PF00227">
    <property type="entry name" value="Proteasome"/>
    <property type="match status" value="1"/>
</dbReference>
<dbReference type="PROSITE" id="PS51476">
    <property type="entry name" value="PROTEASOME_BETA_2"/>
    <property type="match status" value="1"/>
</dbReference>
<keyword evidence="12" id="KW-0865">Zymogen</keyword>
<comment type="function">
    <text evidence="14">The proteasome is a multicatalytic proteinase complex which is characterized by its ability to cleave peptides with Arg, Phe, Tyr, Leu, and Glu adjacent to the leaving group at neutral or slightly basic pH. The proteasome has an ATP-dependent proteolytic activity. This subunit is involved in antigen processing to generate class I binding peptides.</text>
</comment>
<evidence type="ECO:0000256" key="8">
    <source>
        <dbReference type="ARBA" id="ARBA00022670"/>
    </source>
</evidence>
<feature type="active site" description="Nucleophile" evidence="16">
    <location>
        <position position="131"/>
    </location>
</feature>
<organism evidence="17 18">
    <name type="scientific">Gadus morhua</name>
    <name type="common">Atlantic cod</name>
    <dbReference type="NCBI Taxonomy" id="8049"/>
    <lineage>
        <taxon>Eukaryota</taxon>
        <taxon>Metazoa</taxon>
        <taxon>Chordata</taxon>
        <taxon>Craniata</taxon>
        <taxon>Vertebrata</taxon>
        <taxon>Euteleostomi</taxon>
        <taxon>Actinopterygii</taxon>
        <taxon>Neopterygii</taxon>
        <taxon>Teleostei</taxon>
        <taxon>Neoteleostei</taxon>
        <taxon>Acanthomorphata</taxon>
        <taxon>Zeiogadaria</taxon>
        <taxon>Gadariae</taxon>
        <taxon>Gadiformes</taxon>
        <taxon>Gadoidei</taxon>
        <taxon>Gadidae</taxon>
        <taxon>Gadus</taxon>
    </lineage>
</organism>
<evidence type="ECO:0000256" key="14">
    <source>
        <dbReference type="ARBA" id="ARBA00025456"/>
    </source>
</evidence>
<proteinExistence type="predicted"/>
<evidence type="ECO:0000313" key="18">
    <source>
        <dbReference type="Proteomes" id="UP000694546"/>
    </source>
</evidence>
<dbReference type="AlphaFoldDB" id="A0A8C5CE44"/>
<keyword evidence="10" id="KW-0378">Hydrolase</keyword>
<evidence type="ECO:0000256" key="7">
    <source>
        <dbReference type="ARBA" id="ARBA00022490"/>
    </source>
</evidence>
<comment type="subcellular location">
    <subcellularLocation>
        <location evidence="4">Cytoplasm</location>
    </subcellularLocation>
    <subcellularLocation>
        <location evidence="3">Nucleus</location>
    </subcellularLocation>
</comment>
<comment type="catalytic activity">
    <reaction evidence="1">
        <text>Cleavage of peptide bonds with very broad specificity.</text>
        <dbReference type="EC" id="3.4.25.1"/>
    </reaction>
</comment>
<reference evidence="17" key="1">
    <citation type="submission" date="2025-08" db="UniProtKB">
        <authorList>
            <consortium name="Ensembl"/>
        </authorList>
    </citation>
    <scope>IDENTIFICATION</scope>
</reference>
<name>A0A8C5CE44_GADMO</name>
<keyword evidence="11" id="KW-0647">Proteasome</keyword>
<evidence type="ECO:0000256" key="12">
    <source>
        <dbReference type="ARBA" id="ARBA00023145"/>
    </source>
</evidence>
<dbReference type="SUPFAM" id="SSF56235">
    <property type="entry name" value="N-terminal nucleophile aminohydrolases (Ntn hydrolases)"/>
    <property type="match status" value="1"/>
</dbReference>
<dbReference type="GO" id="GO:0051603">
    <property type="term" value="P:proteolysis involved in protein catabolic process"/>
    <property type="evidence" value="ECO:0007669"/>
    <property type="project" value="InterPro"/>
</dbReference>
<dbReference type="PRINTS" id="PR00141">
    <property type="entry name" value="PROTEASOME"/>
</dbReference>
<dbReference type="InterPro" id="IPR016050">
    <property type="entry name" value="Proteasome_bsu_CS"/>
</dbReference>
<evidence type="ECO:0000256" key="4">
    <source>
        <dbReference type="ARBA" id="ARBA00004496"/>
    </source>
</evidence>
<evidence type="ECO:0000256" key="3">
    <source>
        <dbReference type="ARBA" id="ARBA00004123"/>
    </source>
</evidence>
<dbReference type="GeneTree" id="ENSGT00940000157841"/>
<dbReference type="InterPro" id="IPR029055">
    <property type="entry name" value="Ntn_hydrolases_N"/>
</dbReference>
<dbReference type="PANTHER" id="PTHR32194">
    <property type="entry name" value="METALLOPROTEASE TLDD"/>
    <property type="match status" value="1"/>
</dbReference>
<dbReference type="PROSITE" id="PS00854">
    <property type="entry name" value="PROTEASOME_BETA_1"/>
    <property type="match status" value="1"/>
</dbReference>
<evidence type="ECO:0000313" key="17">
    <source>
        <dbReference type="Ensembl" id="ENSGMOP00000059391.1"/>
    </source>
</evidence>
<accession>A0A8C5CE44</accession>
<dbReference type="CDD" id="cd03761">
    <property type="entry name" value="proteasome_beta_type_5"/>
    <property type="match status" value="1"/>
</dbReference>
<evidence type="ECO:0000256" key="16">
    <source>
        <dbReference type="PIRSR" id="PIRSR600243-1"/>
    </source>
</evidence>
<sequence>MSLFIFVGEYISALNHIFIDCIECIKHYFNCAVHKVSQIGGAVIFCLHHQTIYCKPKKSIERLLVSKMALASVLGSDYADFSFDTDKSYAFGSGLAAEPTSIDNLSFAIKGALGSAEQDDVEKKIEFLHGTTTLAFKFDHGVIVAVDSRATAGAYIASQTVKKVIEINPYLLGTMAGGAADCSFWERLLARQCRVYELRNKERISVAAASKLLANMVYQYKGMGLSMGTMVCGWDKRGPGLYYVDSEGNRVCGDLFAVGSGSMYAYGVIDSGLRQDMSVEDACELGRRAIYQATYRDAYSGGQVNLYHVHGEGWTRVSQDDVLLLHHKYQEKL</sequence>
<dbReference type="FunFam" id="3.60.20.10:FF:000030">
    <property type="entry name" value="Proteasome subunit beta"/>
    <property type="match status" value="1"/>
</dbReference>
<dbReference type="OMA" id="MYLHITA"/>
<dbReference type="InterPro" id="IPR023333">
    <property type="entry name" value="Proteasome_suB-type"/>
</dbReference>
<keyword evidence="8" id="KW-0645">Protease</keyword>
<evidence type="ECO:0000256" key="11">
    <source>
        <dbReference type="ARBA" id="ARBA00022942"/>
    </source>
</evidence>
<dbReference type="PANTHER" id="PTHR32194:SF11">
    <property type="entry name" value="PROTEASOME SUBUNIT BETA"/>
    <property type="match status" value="1"/>
</dbReference>
<evidence type="ECO:0000256" key="6">
    <source>
        <dbReference type="ARBA" id="ARBA00016158"/>
    </source>
</evidence>
<evidence type="ECO:0000256" key="13">
    <source>
        <dbReference type="ARBA" id="ARBA00023242"/>
    </source>
</evidence>
<dbReference type="InterPro" id="IPR001353">
    <property type="entry name" value="Proteasome_sua/b"/>
</dbReference>
<comment type="function">
    <text evidence="2">Component of the 20S core proteasome complex involved in the proteolytic degradation of most intracellular proteins. This complex plays numerous essential roles within the cell by associating with different regulatory particles. Associated with two 19S regulatory particles, forms the 26S proteasome and thus participates in the ATP-dependent degradation of ubiquitinated proteins. The 26S proteasome plays a key role in the maintenance of protein homeostasis by removing misfolded or damaged proteins that could impair cellular functions, and by removing proteins whose functions are no longer required. Associated with the PA200 or PA28, the 20S proteasome mediates ubiquitin-independent protein degradation. This type of proteolysis is required in several pathways including spermatogenesis (20S-PA200 complex) or generation of a subset of MHC class I-presented antigenic peptides (20S-PA28 complex). Within the 20S core complex, PSMB5 displays a chymotrypsin-like activity.</text>
</comment>
<dbReference type="Gene3D" id="3.60.20.10">
    <property type="entry name" value="Glutamine Phosphoribosylpyrophosphate, subunit 1, domain 1"/>
    <property type="match status" value="1"/>
</dbReference>
<dbReference type="EC" id="3.4.25.1" evidence="5"/>
<evidence type="ECO:0000256" key="10">
    <source>
        <dbReference type="ARBA" id="ARBA00022801"/>
    </source>
</evidence>
<keyword evidence="18" id="KW-1185">Reference proteome</keyword>
<keyword evidence="13" id="KW-0539">Nucleus</keyword>
<keyword evidence="9" id="KW-0888">Threonine protease</keyword>
<dbReference type="Proteomes" id="UP000694546">
    <property type="component" value="Chromosome 8"/>
</dbReference>
<dbReference type="GO" id="GO:0005654">
    <property type="term" value="C:nucleoplasm"/>
    <property type="evidence" value="ECO:0007669"/>
    <property type="project" value="UniProtKB-ARBA"/>
</dbReference>
<protein>
    <recommendedName>
        <fullName evidence="6">Proteasome subunit beta type-5</fullName>
        <ecNumber evidence="5">3.4.25.1</ecNumber>
    </recommendedName>
</protein>